<dbReference type="EMBL" id="CP034672">
    <property type="protein sequence ID" value="AZS26233.1"/>
    <property type="molecule type" value="Genomic_DNA"/>
</dbReference>
<protein>
    <submittedName>
        <fullName evidence="2">Zinc ribbon domain-containing protein</fullName>
    </submittedName>
</protein>
<dbReference type="RefSeq" id="WP_116285068.1">
    <property type="nucleotide sequence ID" value="NZ_CP034672.1"/>
</dbReference>
<name>A0A7U6FS94_VIBAN</name>
<dbReference type="AlphaFoldDB" id="A0A7U6FS94"/>
<evidence type="ECO:0000313" key="2">
    <source>
        <dbReference type="EMBL" id="AZS26386.1"/>
    </source>
</evidence>
<dbReference type="Proteomes" id="UP000256923">
    <property type="component" value="Chromosome 1"/>
</dbReference>
<evidence type="ECO:0000313" key="3">
    <source>
        <dbReference type="Proteomes" id="UP000256923"/>
    </source>
</evidence>
<organism evidence="2 3">
    <name type="scientific">Vibrio anguillarum</name>
    <name type="common">Listonella anguillarum</name>
    <dbReference type="NCBI Taxonomy" id="55601"/>
    <lineage>
        <taxon>Bacteria</taxon>
        <taxon>Pseudomonadati</taxon>
        <taxon>Pseudomonadota</taxon>
        <taxon>Gammaproteobacteria</taxon>
        <taxon>Vibrionales</taxon>
        <taxon>Vibrionaceae</taxon>
        <taxon>Vibrio</taxon>
    </lineage>
</organism>
<sequence>MGRKLERLKVVLWRYVHCPFGKHINPVGKANFCGACGQQLNPDAYSQYKVALKDGSEILVMAVNENHAASLVIYGEQQKYDTFSVQNGNVDRVAKVHSDNILSVIKI</sequence>
<reference evidence="2 3" key="1">
    <citation type="submission" date="2018-12" db="EMBL/GenBank/DDBJ databases">
        <title>Characterization and Draft Genome of Vibrio anguillarum J360 Marine Pathogen Isolated from an Outbreak in Lumpfish (Cyclopterus lumpus).</title>
        <authorList>
            <person name="Vasquez J.I."/>
            <person name="Cao T."/>
            <person name="Chakraborty S."/>
            <person name="Gnanagobal H."/>
            <person name="Wescot J."/>
            <person name="Boyce D."/>
            <person name="Santander J."/>
        </authorList>
    </citation>
    <scope>NUCLEOTIDE SEQUENCE [LARGE SCALE GENOMIC DNA]</scope>
    <source>
        <strain evidence="2 3">J360</strain>
    </source>
</reference>
<dbReference type="EMBL" id="CP034672">
    <property type="protein sequence ID" value="AZS26386.1"/>
    <property type="molecule type" value="Genomic_DNA"/>
</dbReference>
<evidence type="ECO:0000313" key="1">
    <source>
        <dbReference type="EMBL" id="AZS26233.1"/>
    </source>
</evidence>
<accession>A0A7U6FS94</accession>
<gene>
    <name evidence="1" type="ORF">DYL72_15100</name>
    <name evidence="2" type="ORF">DYL72_15900</name>
</gene>
<proteinExistence type="predicted"/>